<evidence type="ECO:0000313" key="2">
    <source>
        <dbReference type="Proteomes" id="UP000662074"/>
    </source>
</evidence>
<accession>A0A917N1U8</accession>
<name>A0A917N1U8_9SPHI</name>
<keyword evidence="2" id="KW-1185">Reference proteome</keyword>
<sequence>MSIEQFADNPFEIQISFHLFIQHLEEVALQETGYAAERARALLKEVEPYPELRTGITEKSQIHDNLPVIQHLLADLFPPSLGNNEIKAVTVPFHSIVINQTQRLKNLLQAAGPAFDMTIRDFDNHQFYVMSCCLVLNEFYNTNLDFGKPMFYDIPTASGVMRHYRILYNADFLDIIPTDKAPKLTPEDINLLINNYDDLELWKKKFPQGSYILKGFAILNMFDSTVENAVSALKGTLITGLNDMDMDNDFESIFRSIYKIPDINIGFTGFDEEENRFVSVAPLRKIKSFMLNNSLEAVCTDILGPKSHKAIMGKSGFFAISDTKQFFLEHPDSELAHIFLMQGIHSFILAPVVKDGALLGVMELVSTRAGELNSVNAHKLEVVMPFLVNTIDRQITATQNQIQAIIQNEYTALHPSVQWKFKKEARKAIELHNNHQEYDLKEIVFENVYPLYGQIDIKGSSESRNISIQKDLDNQIEAVMFLLKNLDEDTAADMLEKMAEFKVFTEDTTLPVRADMEQYIQHYIEETVHPFLKKESSVISAPEHINMYFNELNRESGTFYKYRRKYDTTVSTINKKMAALLDERQAAAQQIFPHYYERFKSDGVEHNLYIGASIAPKQTFLLKHFHELRLWQLQVLCEMEQKHHRFKLLLPYPLEVTTLILAYSTFLSIRFRMDEKRFDVDGTYNARFEIVKKRIDKAYIKGSQERITQSGKITIVYANPNEEQEYKGYITLLQTKGILTGPIEMMEVEDLQSITGLKALRVAIAHEEV</sequence>
<gene>
    <name evidence="1" type="ORF">GCM10011425_20510</name>
</gene>
<reference evidence="1" key="1">
    <citation type="journal article" date="2014" name="Int. J. Syst. Evol. Microbiol.">
        <title>Complete genome sequence of Corynebacterium casei LMG S-19264T (=DSM 44701T), isolated from a smear-ripened cheese.</title>
        <authorList>
            <consortium name="US DOE Joint Genome Institute (JGI-PGF)"/>
            <person name="Walter F."/>
            <person name="Albersmeier A."/>
            <person name="Kalinowski J."/>
            <person name="Ruckert C."/>
        </authorList>
    </citation>
    <scope>NUCLEOTIDE SEQUENCE</scope>
    <source>
        <strain evidence="1">CCM 8711</strain>
    </source>
</reference>
<evidence type="ECO:0000313" key="1">
    <source>
        <dbReference type="EMBL" id="GGI50839.1"/>
    </source>
</evidence>
<evidence type="ECO:0008006" key="3">
    <source>
        <dbReference type="Google" id="ProtNLM"/>
    </source>
</evidence>
<dbReference type="AlphaFoldDB" id="A0A917N1U8"/>
<organism evidence="1 2">
    <name type="scientific">Mucilaginibacter galii</name>
    <dbReference type="NCBI Taxonomy" id="2005073"/>
    <lineage>
        <taxon>Bacteria</taxon>
        <taxon>Pseudomonadati</taxon>
        <taxon>Bacteroidota</taxon>
        <taxon>Sphingobacteriia</taxon>
        <taxon>Sphingobacteriales</taxon>
        <taxon>Sphingobacteriaceae</taxon>
        <taxon>Mucilaginibacter</taxon>
    </lineage>
</organism>
<reference evidence="1" key="2">
    <citation type="submission" date="2020-09" db="EMBL/GenBank/DDBJ databases">
        <authorList>
            <person name="Sun Q."/>
            <person name="Sedlacek I."/>
        </authorList>
    </citation>
    <scope>NUCLEOTIDE SEQUENCE</scope>
    <source>
        <strain evidence="1">CCM 8711</strain>
    </source>
</reference>
<dbReference type="SUPFAM" id="SSF55781">
    <property type="entry name" value="GAF domain-like"/>
    <property type="match status" value="1"/>
</dbReference>
<comment type="caution">
    <text evidence="1">The sequence shown here is derived from an EMBL/GenBank/DDBJ whole genome shotgun (WGS) entry which is preliminary data.</text>
</comment>
<proteinExistence type="predicted"/>
<dbReference type="EMBL" id="BMDO01000005">
    <property type="protein sequence ID" value="GGI50839.1"/>
    <property type="molecule type" value="Genomic_DNA"/>
</dbReference>
<dbReference type="Proteomes" id="UP000662074">
    <property type="component" value="Unassembled WGS sequence"/>
</dbReference>
<protein>
    <recommendedName>
        <fullName evidence="3">GAF domain-containing protein</fullName>
    </recommendedName>
</protein>
<dbReference type="RefSeq" id="WP_188416360.1">
    <property type="nucleotide sequence ID" value="NZ_BMDO01000005.1"/>
</dbReference>